<evidence type="ECO:0000256" key="2">
    <source>
        <dbReference type="PROSITE-ProRule" id="PRU00169"/>
    </source>
</evidence>
<proteinExistence type="predicted"/>
<dbReference type="InterPro" id="IPR001789">
    <property type="entry name" value="Sig_transdc_resp-reg_receiver"/>
</dbReference>
<feature type="modified residue" description="4-aspartylphosphate" evidence="2">
    <location>
        <position position="57"/>
    </location>
</feature>
<dbReference type="InterPro" id="IPR050595">
    <property type="entry name" value="Bact_response_regulator"/>
</dbReference>
<dbReference type="InterPro" id="IPR011006">
    <property type="entry name" value="CheY-like_superfamily"/>
</dbReference>
<dbReference type="RefSeq" id="WP_014561773.1">
    <property type="nucleotide sequence ID" value="NC_017464.1"/>
</dbReference>
<organism evidence="4 5">
    <name type="scientific">Ignavibacterium album (strain DSM 19864 / JCM 16511 / NBRC 101810 / Mat9-16)</name>
    <dbReference type="NCBI Taxonomy" id="945713"/>
    <lineage>
        <taxon>Bacteria</taxon>
        <taxon>Pseudomonadati</taxon>
        <taxon>Ignavibacteriota</taxon>
        <taxon>Ignavibacteria</taxon>
        <taxon>Ignavibacteriales</taxon>
        <taxon>Ignavibacteriaceae</taxon>
        <taxon>Ignavibacterium</taxon>
    </lineage>
</organism>
<dbReference type="EMBL" id="CP003418">
    <property type="protein sequence ID" value="AFH50634.1"/>
    <property type="molecule type" value="Genomic_DNA"/>
</dbReference>
<dbReference type="PANTHER" id="PTHR44591:SF3">
    <property type="entry name" value="RESPONSE REGULATORY DOMAIN-CONTAINING PROTEIN"/>
    <property type="match status" value="1"/>
</dbReference>
<dbReference type="HOGENOM" id="CLU_000445_69_17_10"/>
<dbReference type="OrthoDB" id="2962330at2"/>
<dbReference type="GO" id="GO:0000160">
    <property type="term" value="P:phosphorelay signal transduction system"/>
    <property type="evidence" value="ECO:0007669"/>
    <property type="project" value="InterPro"/>
</dbReference>
<dbReference type="AlphaFoldDB" id="I0ANS7"/>
<feature type="domain" description="Response regulatory" evidence="3">
    <location>
        <begin position="9"/>
        <end position="125"/>
    </location>
</feature>
<name>I0ANS7_IGNAJ</name>
<dbReference type="Pfam" id="PF00072">
    <property type="entry name" value="Response_reg"/>
    <property type="match status" value="1"/>
</dbReference>
<evidence type="ECO:0000313" key="5">
    <source>
        <dbReference type="Proteomes" id="UP000007394"/>
    </source>
</evidence>
<evidence type="ECO:0000256" key="1">
    <source>
        <dbReference type="ARBA" id="ARBA00022553"/>
    </source>
</evidence>
<keyword evidence="5" id="KW-1185">Reference proteome</keyword>
<gene>
    <name evidence="4" type="ordered locus">IALB_2931</name>
</gene>
<dbReference type="PANTHER" id="PTHR44591">
    <property type="entry name" value="STRESS RESPONSE REGULATOR PROTEIN 1"/>
    <property type="match status" value="1"/>
</dbReference>
<reference evidence="4 5" key="1">
    <citation type="journal article" date="2012" name="Front. Microbiol.">
        <title>Complete genome of Ignavibacterium album, a metabolically versatile, flagellated, facultative anaerobe from the phylum Chlorobi.</title>
        <authorList>
            <person name="Liu Z."/>
            <person name="Frigaard N.-U."/>
            <person name="Vogl K."/>
            <person name="Iino T."/>
            <person name="Ohkuma M."/>
            <person name="Overmann J."/>
            <person name="Bryant D.A."/>
        </authorList>
    </citation>
    <scope>NUCLEOTIDE SEQUENCE [LARGE SCALE GENOMIC DNA]</scope>
    <source>
        <strain evidence="5">DSM 19864 / JCM 16511 / NBRC 101810 / Mat9-16</strain>
    </source>
</reference>
<evidence type="ECO:0000313" key="4">
    <source>
        <dbReference type="EMBL" id="AFH50634.1"/>
    </source>
</evidence>
<keyword evidence="1 2" id="KW-0597">Phosphoprotein</keyword>
<dbReference type="SUPFAM" id="SSF52172">
    <property type="entry name" value="CheY-like"/>
    <property type="match status" value="1"/>
</dbReference>
<dbReference type="STRING" id="945713.IALB_2931"/>
<protein>
    <submittedName>
        <fullName evidence="4">CheY-like receiver</fullName>
    </submittedName>
</protein>
<dbReference type="Gene3D" id="3.40.50.2300">
    <property type="match status" value="1"/>
</dbReference>
<sequence>MIGGNKKYSVLVVEDETENLKFLTTLLSRYFNVLTCKSESEFFSSAISNRFDLILMDISLSGEKSGLKIIKSLREIPIFKTIPIICLSAHIAESDKIEALEAGANYYLRKPVQNKILIDTILNLLGQDNKSSIQ</sequence>
<dbReference type="eggNOG" id="COG0745">
    <property type="taxonomic scope" value="Bacteria"/>
</dbReference>
<accession>I0ANS7</accession>
<dbReference type="Proteomes" id="UP000007394">
    <property type="component" value="Chromosome"/>
</dbReference>
<dbReference type="PROSITE" id="PS50110">
    <property type="entry name" value="RESPONSE_REGULATORY"/>
    <property type="match status" value="1"/>
</dbReference>
<evidence type="ECO:0000259" key="3">
    <source>
        <dbReference type="PROSITE" id="PS50110"/>
    </source>
</evidence>
<dbReference type="KEGG" id="ial:IALB_2931"/>
<dbReference type="SMART" id="SM00448">
    <property type="entry name" value="REC"/>
    <property type="match status" value="1"/>
</dbReference>